<sequence length="309" mass="34848">MNQVRSVLKHFIAIEQSEGMGARVRRSVGTHEMRKFLPFLMLDHFTVAPPAGFPDHPHHGQETITYIIEGAVAHEDITGSRGVLRPGDLQFMTAGRGIVHSEIPVSFADNRASKGLQLWVDLPEKLKNTRPRYRDLRREEIPTAKPNENVSVKVISGNSYGVESLADLAYTPIHFYYFTLNKNNVEFEQGFPKDFNVFLYVLKGSVSINKQVYPQYSAVFFKADGDSIRGVSSSENTEFAVIGGRILDQEVVHYGPFVETSKSKLIQVIKNYQEGKNGFERAQYWTSSISNGIDESRAKKILQQSNLTF</sequence>
<feature type="domain" description="Pirin C-terminal" evidence="5">
    <location>
        <begin position="182"/>
        <end position="278"/>
    </location>
</feature>
<feature type="binding site" evidence="2">
    <location>
        <position position="56"/>
    </location>
    <ligand>
        <name>Fe cation</name>
        <dbReference type="ChEBI" id="CHEBI:24875"/>
    </ligand>
</feature>
<evidence type="ECO:0000256" key="2">
    <source>
        <dbReference type="PIRSR" id="PIRSR006232-1"/>
    </source>
</evidence>
<keyword evidence="7" id="KW-1185">Reference proteome</keyword>
<dbReference type="CDD" id="cd02247">
    <property type="entry name" value="cupin_pirin_C"/>
    <property type="match status" value="1"/>
</dbReference>
<dbReference type="InterPro" id="IPR008778">
    <property type="entry name" value="Pirin_C_dom"/>
</dbReference>
<protein>
    <submittedName>
        <fullName evidence="6">Related to pirin-related protein</fullName>
    </submittedName>
</protein>
<comment type="cofactor">
    <cofactor evidence="2">
        <name>Fe cation</name>
        <dbReference type="ChEBI" id="CHEBI:24875"/>
    </cofactor>
    <text evidence="2">Binds 1 Fe cation per subunit.</text>
</comment>
<name>A0A376B7R2_9ASCO</name>
<feature type="binding site" evidence="2">
    <location>
        <position position="102"/>
    </location>
    <ligand>
        <name>Fe cation</name>
        <dbReference type="ChEBI" id="CHEBI:24875"/>
    </ligand>
</feature>
<dbReference type="SUPFAM" id="SSF51182">
    <property type="entry name" value="RmlC-like cupins"/>
    <property type="match status" value="1"/>
</dbReference>
<feature type="binding site" evidence="2">
    <location>
        <position position="100"/>
    </location>
    <ligand>
        <name>Fe cation</name>
        <dbReference type="ChEBI" id="CHEBI:24875"/>
    </ligand>
</feature>
<dbReference type="CDD" id="cd02909">
    <property type="entry name" value="cupin_pirin_N"/>
    <property type="match status" value="1"/>
</dbReference>
<evidence type="ECO:0000313" key="6">
    <source>
        <dbReference type="EMBL" id="SSD60727.1"/>
    </source>
</evidence>
<dbReference type="InterPro" id="IPR011051">
    <property type="entry name" value="RmlC_Cupin_sf"/>
</dbReference>
<evidence type="ECO:0000259" key="5">
    <source>
        <dbReference type="Pfam" id="PF05726"/>
    </source>
</evidence>
<proteinExistence type="inferred from homology"/>
<dbReference type="PANTHER" id="PTHR13903">
    <property type="entry name" value="PIRIN-RELATED"/>
    <property type="match status" value="1"/>
</dbReference>
<dbReference type="InterPro" id="IPR014710">
    <property type="entry name" value="RmlC-like_jellyroll"/>
</dbReference>
<evidence type="ECO:0000259" key="4">
    <source>
        <dbReference type="Pfam" id="PF02678"/>
    </source>
</evidence>
<dbReference type="EMBL" id="UFAJ01000434">
    <property type="protein sequence ID" value="SSD60727.1"/>
    <property type="molecule type" value="Genomic_DNA"/>
</dbReference>
<comment type="similarity">
    <text evidence="1 3">Belongs to the pirin family.</text>
</comment>
<dbReference type="AlphaFoldDB" id="A0A376B7R2"/>
<dbReference type="Gene3D" id="2.60.120.10">
    <property type="entry name" value="Jelly Rolls"/>
    <property type="match status" value="2"/>
</dbReference>
<gene>
    <name evidence="6" type="ORF">SCODWIG_02488</name>
</gene>
<dbReference type="Pfam" id="PF05726">
    <property type="entry name" value="Pirin_C"/>
    <property type="match status" value="1"/>
</dbReference>
<organism evidence="6 7">
    <name type="scientific">Saccharomycodes ludwigii</name>
    <dbReference type="NCBI Taxonomy" id="36035"/>
    <lineage>
        <taxon>Eukaryota</taxon>
        <taxon>Fungi</taxon>
        <taxon>Dikarya</taxon>
        <taxon>Ascomycota</taxon>
        <taxon>Saccharomycotina</taxon>
        <taxon>Saccharomycetes</taxon>
        <taxon>Saccharomycodales</taxon>
        <taxon>Saccharomycodaceae</taxon>
        <taxon>Saccharomycodes</taxon>
    </lineage>
</organism>
<dbReference type="InterPro" id="IPR012093">
    <property type="entry name" value="Pirin"/>
</dbReference>
<dbReference type="PIRSF" id="PIRSF006232">
    <property type="entry name" value="Pirin"/>
    <property type="match status" value="1"/>
</dbReference>
<dbReference type="PANTHER" id="PTHR13903:SF8">
    <property type="entry name" value="PIRIN"/>
    <property type="match status" value="1"/>
</dbReference>
<dbReference type="Proteomes" id="UP000262825">
    <property type="component" value="Unassembled WGS sequence"/>
</dbReference>
<keyword evidence="2" id="KW-0408">Iron</keyword>
<accession>A0A376B7R2</accession>
<reference evidence="7" key="1">
    <citation type="submission" date="2018-06" db="EMBL/GenBank/DDBJ databases">
        <authorList>
            <person name="Guldener U."/>
        </authorList>
    </citation>
    <scope>NUCLEOTIDE SEQUENCE [LARGE SCALE GENOMIC DNA]</scope>
    <source>
        <strain evidence="7">UTAD17</strain>
    </source>
</reference>
<evidence type="ECO:0000313" key="7">
    <source>
        <dbReference type="Proteomes" id="UP000262825"/>
    </source>
</evidence>
<feature type="binding site" evidence="2">
    <location>
        <position position="58"/>
    </location>
    <ligand>
        <name>Fe cation</name>
        <dbReference type="ChEBI" id="CHEBI:24875"/>
    </ligand>
</feature>
<evidence type="ECO:0000256" key="1">
    <source>
        <dbReference type="ARBA" id="ARBA00008416"/>
    </source>
</evidence>
<dbReference type="InterPro" id="IPR003829">
    <property type="entry name" value="Pirin_N_dom"/>
</dbReference>
<feature type="domain" description="Pirin N-terminal" evidence="4">
    <location>
        <begin position="22"/>
        <end position="120"/>
    </location>
</feature>
<evidence type="ECO:0000256" key="3">
    <source>
        <dbReference type="RuleBase" id="RU003457"/>
    </source>
</evidence>
<keyword evidence="2" id="KW-0479">Metal-binding</keyword>
<dbReference type="Pfam" id="PF02678">
    <property type="entry name" value="Pirin"/>
    <property type="match status" value="1"/>
</dbReference>
<dbReference type="VEuPathDB" id="FungiDB:SCODWIG_02488"/>
<dbReference type="GO" id="GO:0046872">
    <property type="term" value="F:metal ion binding"/>
    <property type="evidence" value="ECO:0007669"/>
    <property type="project" value="UniProtKB-KW"/>
</dbReference>